<evidence type="ECO:0000313" key="5">
    <source>
        <dbReference type="EMBL" id="MCE5974179.1"/>
    </source>
</evidence>
<proteinExistence type="inferred from homology"/>
<comment type="catalytic activity">
    <reaction evidence="4">
        <text>a ribonucleoside 5'-triphosphate + H2O = a ribonucleoside 5'-phosphate + diphosphate + H(+)</text>
        <dbReference type="Rhea" id="RHEA:23996"/>
        <dbReference type="ChEBI" id="CHEBI:15377"/>
        <dbReference type="ChEBI" id="CHEBI:15378"/>
        <dbReference type="ChEBI" id="CHEBI:33019"/>
        <dbReference type="ChEBI" id="CHEBI:58043"/>
        <dbReference type="ChEBI" id="CHEBI:61557"/>
        <dbReference type="EC" id="3.6.1.9"/>
    </reaction>
</comment>
<dbReference type="Pfam" id="PF02545">
    <property type="entry name" value="Maf"/>
    <property type="match status" value="1"/>
</dbReference>
<evidence type="ECO:0000256" key="1">
    <source>
        <dbReference type="ARBA" id="ARBA00001968"/>
    </source>
</evidence>
<dbReference type="Gene3D" id="3.90.950.10">
    <property type="match status" value="1"/>
</dbReference>
<comment type="catalytic activity">
    <reaction evidence="4">
        <text>a 2'-deoxyribonucleoside 5'-triphosphate + H2O = a 2'-deoxyribonucleoside 5'-phosphate + diphosphate + H(+)</text>
        <dbReference type="Rhea" id="RHEA:44644"/>
        <dbReference type="ChEBI" id="CHEBI:15377"/>
        <dbReference type="ChEBI" id="CHEBI:15378"/>
        <dbReference type="ChEBI" id="CHEBI:33019"/>
        <dbReference type="ChEBI" id="CHEBI:61560"/>
        <dbReference type="ChEBI" id="CHEBI:65317"/>
        <dbReference type="EC" id="3.6.1.9"/>
    </reaction>
</comment>
<comment type="subcellular location">
    <subcellularLocation>
        <location evidence="4">Cytoplasm</location>
    </subcellularLocation>
</comment>
<dbReference type="RefSeq" id="WP_233677148.1">
    <property type="nucleotide sequence ID" value="NZ_JAJUOS010000008.1"/>
</dbReference>
<reference evidence="5 6" key="1">
    <citation type="submission" date="2021-12" db="EMBL/GenBank/DDBJ databases">
        <title>Sinirhodobacter sp. WL0062 is a bacterium isolated from seawater.</title>
        <authorList>
            <person name="Wang L."/>
            <person name="He W."/>
            <person name="Zhang D.-F."/>
        </authorList>
    </citation>
    <scope>NUCLEOTIDE SEQUENCE [LARGE SCALE GENOMIC DNA]</scope>
    <source>
        <strain evidence="5 6">WL0062</strain>
    </source>
</reference>
<comment type="function">
    <text evidence="4">Nucleoside triphosphate pyrophosphatase. May have a dual role in cell division arrest and in preventing the incorporation of modified nucleotides into cellular nucleic acids.</text>
</comment>
<dbReference type="InterPro" id="IPR029001">
    <property type="entry name" value="ITPase-like_fam"/>
</dbReference>
<evidence type="ECO:0000256" key="2">
    <source>
        <dbReference type="ARBA" id="ARBA00022801"/>
    </source>
</evidence>
<comment type="cofactor">
    <cofactor evidence="1 4">
        <name>a divalent metal cation</name>
        <dbReference type="ChEBI" id="CHEBI:60240"/>
    </cofactor>
</comment>
<protein>
    <recommendedName>
        <fullName evidence="4">Nucleoside triphosphate pyrophosphatase</fullName>
        <ecNumber evidence="4">3.6.1.9</ecNumber>
    </recommendedName>
    <alternativeName>
        <fullName evidence="4">Nucleotide pyrophosphatase</fullName>
        <shortName evidence="4">Nucleotide PPase</shortName>
    </alternativeName>
</protein>
<evidence type="ECO:0000256" key="3">
    <source>
        <dbReference type="ARBA" id="ARBA00023080"/>
    </source>
</evidence>
<dbReference type="PANTHER" id="PTHR43213:SF5">
    <property type="entry name" value="BIFUNCTIONAL DTTP_UTP PYROPHOSPHATASE_METHYLTRANSFERASE PROTEIN-RELATED"/>
    <property type="match status" value="1"/>
</dbReference>
<dbReference type="Proteomes" id="UP001521181">
    <property type="component" value="Unassembled WGS sequence"/>
</dbReference>
<keyword evidence="2 4" id="KW-0378">Hydrolase</keyword>
<evidence type="ECO:0000256" key="4">
    <source>
        <dbReference type="HAMAP-Rule" id="MF_00528"/>
    </source>
</evidence>
<dbReference type="PANTHER" id="PTHR43213">
    <property type="entry name" value="BIFUNCTIONAL DTTP/UTP PYROPHOSPHATASE/METHYLTRANSFERASE PROTEIN-RELATED"/>
    <property type="match status" value="1"/>
</dbReference>
<gene>
    <name evidence="5" type="ORF">LZA78_11855</name>
</gene>
<dbReference type="PIRSF" id="PIRSF006305">
    <property type="entry name" value="Maf"/>
    <property type="match status" value="1"/>
</dbReference>
<comment type="caution">
    <text evidence="5">The sequence shown here is derived from an EMBL/GenBank/DDBJ whole genome shotgun (WGS) entry which is preliminary data.</text>
</comment>
<organism evidence="5 6">
    <name type="scientific">Rhodobacter flavimaris</name>
    <dbReference type="NCBI Taxonomy" id="2907145"/>
    <lineage>
        <taxon>Bacteria</taxon>
        <taxon>Pseudomonadati</taxon>
        <taxon>Pseudomonadota</taxon>
        <taxon>Alphaproteobacteria</taxon>
        <taxon>Rhodobacterales</taxon>
        <taxon>Rhodobacter group</taxon>
        <taxon>Rhodobacter</taxon>
    </lineage>
</organism>
<sequence>MSLSLILASQSAIRAQLLRNAGLVVETRPARIDEEMIRHALEAEGATPRDLADTLAEMKAAKVSAANPGVLTLGADQVLELKGRIFAKPESPEEAVEQLRDLSGRTHRLLSALVAMRDGRPLWRHVAEVRLTMHPLSDDFIADYVARNWDSIRHAVGCYKLEEEGVRLFSGLEGDYFAVLGLPLIEFLNWLRARGELTT</sequence>
<accession>A0ABS8Z0A9</accession>
<keyword evidence="4" id="KW-0963">Cytoplasm</keyword>
<comment type="similarity">
    <text evidence="4">Belongs to the Maf family.</text>
</comment>
<comment type="caution">
    <text evidence="4">Lacks conserved residue(s) required for the propagation of feature annotation.</text>
</comment>
<dbReference type="InterPro" id="IPR003697">
    <property type="entry name" value="Maf-like"/>
</dbReference>
<name>A0ABS8Z0A9_9RHOB</name>
<keyword evidence="3 4" id="KW-0546">Nucleotide metabolism</keyword>
<dbReference type="EMBL" id="JAJUOS010000008">
    <property type="protein sequence ID" value="MCE5974179.1"/>
    <property type="molecule type" value="Genomic_DNA"/>
</dbReference>
<keyword evidence="6" id="KW-1185">Reference proteome</keyword>
<dbReference type="HAMAP" id="MF_00528">
    <property type="entry name" value="Maf"/>
    <property type="match status" value="1"/>
</dbReference>
<dbReference type="SUPFAM" id="SSF52972">
    <property type="entry name" value="ITPase-like"/>
    <property type="match status" value="1"/>
</dbReference>
<feature type="active site" description="Proton acceptor" evidence="4">
    <location>
        <position position="76"/>
    </location>
</feature>
<evidence type="ECO:0000313" key="6">
    <source>
        <dbReference type="Proteomes" id="UP001521181"/>
    </source>
</evidence>
<dbReference type="CDD" id="cd00555">
    <property type="entry name" value="Maf"/>
    <property type="match status" value="1"/>
</dbReference>
<dbReference type="EC" id="3.6.1.9" evidence="4"/>